<protein>
    <recommendedName>
        <fullName evidence="3">Methyltransferase family protein</fullName>
    </recommendedName>
</protein>
<evidence type="ECO:0008006" key="3">
    <source>
        <dbReference type="Google" id="ProtNLM"/>
    </source>
</evidence>
<dbReference type="Pfam" id="PF19742">
    <property type="entry name" value="DUF6231"/>
    <property type="match status" value="1"/>
</dbReference>
<proteinExistence type="predicted"/>
<dbReference type="OrthoDB" id="5609094at2"/>
<reference evidence="1 2" key="1">
    <citation type="submission" date="2018-11" db="EMBL/GenBank/DDBJ databases">
        <title>Genomic Encyclopedia of Type Strains, Phase IV (KMG-IV): sequencing the most valuable type-strain genomes for metagenomic binning, comparative biology and taxonomic classification.</title>
        <authorList>
            <person name="Goeker M."/>
        </authorList>
    </citation>
    <scope>NUCLEOTIDE SEQUENCE [LARGE SCALE GENOMIC DNA]</scope>
    <source>
        <strain evidence="1 2">DSM 16974</strain>
    </source>
</reference>
<dbReference type="InterPro" id="IPR046199">
    <property type="entry name" value="DUF6231"/>
</dbReference>
<evidence type="ECO:0000313" key="2">
    <source>
        <dbReference type="Proteomes" id="UP000273643"/>
    </source>
</evidence>
<comment type="caution">
    <text evidence="1">The sequence shown here is derived from an EMBL/GenBank/DDBJ whole genome shotgun (WGS) entry which is preliminary data.</text>
</comment>
<name>A0A3N1NEM2_9GAMM</name>
<dbReference type="Proteomes" id="UP000273643">
    <property type="component" value="Unassembled WGS sequence"/>
</dbReference>
<evidence type="ECO:0000313" key="1">
    <source>
        <dbReference type="EMBL" id="ROQ18354.1"/>
    </source>
</evidence>
<dbReference type="AlphaFoldDB" id="A0A3N1NEM2"/>
<gene>
    <name evidence="1" type="ORF">EDC38_2577</name>
</gene>
<organism evidence="1 2">
    <name type="scientific">Marinimicrobium koreense</name>
    <dbReference type="NCBI Taxonomy" id="306545"/>
    <lineage>
        <taxon>Bacteria</taxon>
        <taxon>Pseudomonadati</taxon>
        <taxon>Pseudomonadota</taxon>
        <taxon>Gammaproteobacteria</taxon>
        <taxon>Cellvibrionales</taxon>
        <taxon>Cellvibrionaceae</taxon>
        <taxon>Marinimicrobium</taxon>
    </lineage>
</organism>
<dbReference type="EMBL" id="RJUK01000002">
    <property type="protein sequence ID" value="ROQ18354.1"/>
    <property type="molecule type" value="Genomic_DNA"/>
</dbReference>
<accession>A0A3N1NEM2</accession>
<sequence length="159" mass="17868">MKTSTQAIAALVDACEPDSIVAVGEQAQAIAQRWRDTHGQCQLTCLDAADTEQGLSLPRTQDLALVTDSLEHLSHPAGQTLIGQLRNYGTRQIGVLVTDGAGWSLTDFIGLGFRRQARIEEEGHNQTLYTYNISNYNHKRDWNNPRFWANPEMWGKAWW</sequence>
<keyword evidence="2" id="KW-1185">Reference proteome</keyword>
<dbReference type="RefSeq" id="WP_123638994.1">
    <property type="nucleotide sequence ID" value="NZ_RJUK01000002.1"/>
</dbReference>